<feature type="compositionally biased region" description="Acidic residues" evidence="9">
    <location>
        <begin position="166"/>
        <end position="203"/>
    </location>
</feature>
<feature type="domain" description="Cysteine/serine-rich nuclear protein N-terminal" evidence="10">
    <location>
        <begin position="90"/>
        <end position="309"/>
    </location>
</feature>
<feature type="compositionally biased region" description="Basic and acidic residues" evidence="9">
    <location>
        <begin position="51"/>
        <end position="62"/>
    </location>
</feature>
<dbReference type="Proteomes" id="UP000186922">
    <property type="component" value="Unassembled WGS sequence"/>
</dbReference>
<gene>
    <name evidence="11" type="primary">RvY_00286-1</name>
    <name evidence="11" type="synonym">RvY_00286.1</name>
    <name evidence="11" type="ORF">RvY_00286</name>
</gene>
<keyword evidence="7" id="KW-0804">Transcription</keyword>
<keyword evidence="4" id="KW-0805">Transcription regulation</keyword>
<dbReference type="GO" id="GO:0005634">
    <property type="term" value="C:nucleus"/>
    <property type="evidence" value="ECO:0007669"/>
    <property type="project" value="UniProtKB-SubCell"/>
</dbReference>
<evidence type="ECO:0000256" key="6">
    <source>
        <dbReference type="ARBA" id="ARBA00023159"/>
    </source>
</evidence>
<evidence type="ECO:0000256" key="5">
    <source>
        <dbReference type="ARBA" id="ARBA00023125"/>
    </source>
</evidence>
<feature type="region of interest" description="Disordered" evidence="9">
    <location>
        <begin position="1"/>
        <end position="95"/>
    </location>
</feature>
<comment type="similarity">
    <text evidence="2">Belongs to the AXUD1 family.</text>
</comment>
<evidence type="ECO:0000256" key="8">
    <source>
        <dbReference type="ARBA" id="ARBA00023242"/>
    </source>
</evidence>
<evidence type="ECO:0000256" key="3">
    <source>
        <dbReference type="ARBA" id="ARBA00022703"/>
    </source>
</evidence>
<keyword evidence="3" id="KW-0053">Apoptosis</keyword>
<keyword evidence="8" id="KW-0539">Nucleus</keyword>
<evidence type="ECO:0000313" key="11">
    <source>
        <dbReference type="EMBL" id="GAU87450.1"/>
    </source>
</evidence>
<dbReference type="PANTHER" id="PTHR13580:SF9">
    <property type="entry name" value="AXIN1 UP-REGULATED 1, ISOFORM A"/>
    <property type="match status" value="1"/>
</dbReference>
<keyword evidence="5" id="KW-0238">DNA-binding</keyword>
<dbReference type="GO" id="GO:0006915">
    <property type="term" value="P:apoptotic process"/>
    <property type="evidence" value="ECO:0007669"/>
    <property type="project" value="UniProtKB-KW"/>
</dbReference>
<keyword evidence="12" id="KW-1185">Reference proteome</keyword>
<keyword evidence="6" id="KW-0010">Activator</keyword>
<organism evidence="11 12">
    <name type="scientific">Ramazzottius varieornatus</name>
    <name type="common">Water bear</name>
    <name type="synonym">Tardigrade</name>
    <dbReference type="NCBI Taxonomy" id="947166"/>
    <lineage>
        <taxon>Eukaryota</taxon>
        <taxon>Metazoa</taxon>
        <taxon>Ecdysozoa</taxon>
        <taxon>Tardigrada</taxon>
        <taxon>Eutardigrada</taxon>
        <taxon>Parachela</taxon>
        <taxon>Hypsibioidea</taxon>
        <taxon>Ramazzottiidae</taxon>
        <taxon>Ramazzottius</taxon>
    </lineage>
</organism>
<dbReference type="AlphaFoldDB" id="A0A1D1UFY4"/>
<comment type="caution">
    <text evidence="11">The sequence shown here is derived from an EMBL/GenBank/DDBJ whole genome shotgun (WGS) entry which is preliminary data.</text>
</comment>
<dbReference type="InterPro" id="IPR031972">
    <property type="entry name" value="CSRNP_N"/>
</dbReference>
<evidence type="ECO:0000256" key="1">
    <source>
        <dbReference type="ARBA" id="ARBA00004123"/>
    </source>
</evidence>
<sequence>MPKRKLQDALQCEEASQETTQCSPSVLTSQSGRAEEAERSETAETSLTTPEKSREMLLKPTDESGADNPSTSNACATTEALSGHPLNEPKRKKSVRWSDVTVYLFPRQQGFTCVPSAGGVTLGMKREHSEMRNVTLTQHEQECRSRRMQYIQQQQQQQQQIVLEEEHSDEDVDEGEEDEEVSGEEEGEDEGESEEELEEEYEEGISFPVSISIRQRRSLLREAGCQVDNSERQDCQFIRVSREACGCQCQTVCNPDECSCSINKIKCQVDRYSYPCGCTKEGCGNESGRVEFNPARVKTHYLNTVSRMASSSSTTTSSECSITTERVTNQGMAATTNGHFMQQSYSQPALNYDTQDGTRHYGSDTYGQLPSTQCEYSVERSSVTTSGSYHLQSTNMSMSIESFSTTRTMSQPNYHYYNLHQPSYSEHDLSSVPEIATNGPVEGCMPYGYQCGYPEAAYSQHMISPPHEYSQHNGDFACPAAALPYPQLAADGHYSDSSPSSEASSRDSSVSDRTHDVEDLDFGELIKQSLVETALA</sequence>
<feature type="compositionally biased region" description="Polar residues" evidence="9">
    <location>
        <begin position="17"/>
        <end position="32"/>
    </location>
</feature>
<dbReference type="PANTHER" id="PTHR13580">
    <property type="entry name" value="TGF-BETA INDUCED APOPTOSIS PROTEIN"/>
    <property type="match status" value="1"/>
</dbReference>
<protein>
    <recommendedName>
        <fullName evidence="10">Cysteine/serine-rich nuclear protein N-terminal domain-containing protein</fullName>
    </recommendedName>
</protein>
<feature type="region of interest" description="Disordered" evidence="9">
    <location>
        <begin position="489"/>
        <end position="519"/>
    </location>
</feature>
<reference evidence="11 12" key="1">
    <citation type="journal article" date="2016" name="Nat. Commun.">
        <title>Extremotolerant tardigrade genome and improved radiotolerance of human cultured cells by tardigrade-unique protein.</title>
        <authorList>
            <person name="Hashimoto T."/>
            <person name="Horikawa D.D."/>
            <person name="Saito Y."/>
            <person name="Kuwahara H."/>
            <person name="Kozuka-Hata H."/>
            <person name="Shin-I T."/>
            <person name="Minakuchi Y."/>
            <person name="Ohishi K."/>
            <person name="Motoyama A."/>
            <person name="Aizu T."/>
            <person name="Enomoto A."/>
            <person name="Kondo K."/>
            <person name="Tanaka S."/>
            <person name="Hara Y."/>
            <person name="Koshikawa S."/>
            <person name="Sagara H."/>
            <person name="Miura T."/>
            <person name="Yokobori S."/>
            <person name="Miyagawa K."/>
            <person name="Suzuki Y."/>
            <person name="Kubo T."/>
            <person name="Oyama M."/>
            <person name="Kohara Y."/>
            <person name="Fujiyama A."/>
            <person name="Arakawa K."/>
            <person name="Katayama T."/>
            <person name="Toyoda A."/>
            <person name="Kunieda T."/>
        </authorList>
    </citation>
    <scope>NUCLEOTIDE SEQUENCE [LARGE SCALE GENOMIC DNA]</scope>
    <source>
        <strain evidence="11 12">YOKOZUNA-1</strain>
    </source>
</reference>
<name>A0A1D1UFY4_RAMVA</name>
<dbReference type="InterPro" id="IPR023260">
    <property type="entry name" value="Cys/Ser-rich_nuc_prot"/>
</dbReference>
<feature type="compositionally biased region" description="Basic and acidic residues" evidence="9">
    <location>
        <begin position="33"/>
        <end position="42"/>
    </location>
</feature>
<evidence type="ECO:0000313" key="12">
    <source>
        <dbReference type="Proteomes" id="UP000186922"/>
    </source>
</evidence>
<proteinExistence type="inferred from homology"/>
<evidence type="ECO:0000256" key="7">
    <source>
        <dbReference type="ARBA" id="ARBA00023163"/>
    </source>
</evidence>
<dbReference type="EMBL" id="BDGG01000001">
    <property type="protein sequence ID" value="GAU87450.1"/>
    <property type="molecule type" value="Genomic_DNA"/>
</dbReference>
<feature type="compositionally biased region" description="Polar residues" evidence="9">
    <location>
        <begin position="67"/>
        <end position="80"/>
    </location>
</feature>
<feature type="compositionally biased region" description="Low complexity" evidence="9">
    <location>
        <begin position="489"/>
        <end position="508"/>
    </location>
</feature>
<comment type="subcellular location">
    <subcellularLocation>
        <location evidence="1">Nucleus</location>
    </subcellularLocation>
</comment>
<dbReference type="PRINTS" id="PR02031">
    <property type="entry name" value="CYSSERRICHNP"/>
</dbReference>
<evidence type="ECO:0000256" key="4">
    <source>
        <dbReference type="ARBA" id="ARBA00023015"/>
    </source>
</evidence>
<accession>A0A1D1UFY4</accession>
<evidence type="ECO:0000259" key="10">
    <source>
        <dbReference type="Pfam" id="PF16019"/>
    </source>
</evidence>
<dbReference type="OrthoDB" id="5946974at2759"/>
<dbReference type="GO" id="GO:0000981">
    <property type="term" value="F:DNA-binding transcription factor activity, RNA polymerase II-specific"/>
    <property type="evidence" value="ECO:0007669"/>
    <property type="project" value="TreeGrafter"/>
</dbReference>
<dbReference type="Pfam" id="PF16019">
    <property type="entry name" value="CSRNP_N"/>
    <property type="match status" value="1"/>
</dbReference>
<evidence type="ECO:0000256" key="2">
    <source>
        <dbReference type="ARBA" id="ARBA00008548"/>
    </source>
</evidence>
<dbReference type="GO" id="GO:0043565">
    <property type="term" value="F:sequence-specific DNA binding"/>
    <property type="evidence" value="ECO:0007669"/>
    <property type="project" value="TreeGrafter"/>
</dbReference>
<evidence type="ECO:0000256" key="9">
    <source>
        <dbReference type="SAM" id="MobiDB-lite"/>
    </source>
</evidence>
<feature type="region of interest" description="Disordered" evidence="9">
    <location>
        <begin position="147"/>
        <end position="205"/>
    </location>
</feature>